<dbReference type="GO" id="GO:0000155">
    <property type="term" value="F:phosphorelay sensor kinase activity"/>
    <property type="evidence" value="ECO:0007669"/>
    <property type="project" value="InterPro"/>
</dbReference>
<dbReference type="FunFam" id="3.30.565.10:FF:000006">
    <property type="entry name" value="Sensor histidine kinase WalK"/>
    <property type="match status" value="1"/>
</dbReference>
<dbReference type="KEGG" id="cpoy:GP475_10285"/>
<dbReference type="Pfam" id="PF02518">
    <property type="entry name" value="HATPase_c"/>
    <property type="match status" value="1"/>
</dbReference>
<keyword evidence="16" id="KW-1185">Reference proteome</keyword>
<dbReference type="PROSITE" id="PS50109">
    <property type="entry name" value="HIS_KIN"/>
    <property type="match status" value="1"/>
</dbReference>
<evidence type="ECO:0000256" key="11">
    <source>
        <dbReference type="ARBA" id="ARBA00023136"/>
    </source>
</evidence>
<keyword evidence="7 12" id="KW-0812">Transmembrane</keyword>
<dbReference type="SUPFAM" id="SSF47384">
    <property type="entry name" value="Homodimeric domain of signal transducing histidine kinase"/>
    <property type="match status" value="1"/>
</dbReference>
<dbReference type="InterPro" id="IPR004358">
    <property type="entry name" value="Sig_transdc_His_kin-like_C"/>
</dbReference>
<dbReference type="PANTHER" id="PTHR45436">
    <property type="entry name" value="SENSOR HISTIDINE KINASE YKOH"/>
    <property type="match status" value="1"/>
</dbReference>
<comment type="catalytic activity">
    <reaction evidence="1">
        <text>ATP + protein L-histidine = ADP + protein N-phospho-L-histidine.</text>
        <dbReference type="EC" id="2.7.13.3"/>
    </reaction>
</comment>
<dbReference type="InterPro" id="IPR005467">
    <property type="entry name" value="His_kinase_dom"/>
</dbReference>
<reference evidence="15 16" key="1">
    <citation type="submission" date="2019-12" db="EMBL/GenBank/DDBJ databases">
        <title>Corynebacterium sp. nov., isolated from feces of the Anser Albifrons in China.</title>
        <authorList>
            <person name="Liu Q."/>
        </authorList>
    </citation>
    <scope>NUCLEOTIDE SEQUENCE [LARGE SCALE GENOMIC DNA]</scope>
    <source>
        <strain evidence="15 16">4H37-19</strain>
    </source>
</reference>
<dbReference type="FunFam" id="1.10.287.130:FF:000001">
    <property type="entry name" value="Two-component sensor histidine kinase"/>
    <property type="match status" value="1"/>
</dbReference>
<evidence type="ECO:0000256" key="6">
    <source>
        <dbReference type="ARBA" id="ARBA00022679"/>
    </source>
</evidence>
<dbReference type="Gene3D" id="3.30.565.10">
    <property type="entry name" value="Histidine kinase-like ATPase, C-terminal domain"/>
    <property type="match status" value="1"/>
</dbReference>
<dbReference type="InterPro" id="IPR003660">
    <property type="entry name" value="HAMP_dom"/>
</dbReference>
<keyword evidence="9 12" id="KW-1133">Transmembrane helix</keyword>
<protein>
    <recommendedName>
        <fullName evidence="4">histidine kinase</fullName>
        <ecNumber evidence="4">2.7.13.3</ecNumber>
    </recommendedName>
</protein>
<organism evidence="15 16">
    <name type="scientific">Corynebacterium poyangense</name>
    <dbReference type="NCBI Taxonomy" id="2684405"/>
    <lineage>
        <taxon>Bacteria</taxon>
        <taxon>Bacillati</taxon>
        <taxon>Actinomycetota</taxon>
        <taxon>Actinomycetes</taxon>
        <taxon>Mycobacteriales</taxon>
        <taxon>Corynebacteriaceae</taxon>
        <taxon>Corynebacterium</taxon>
    </lineage>
</organism>
<feature type="domain" description="Histidine kinase" evidence="13">
    <location>
        <begin position="238"/>
        <end position="453"/>
    </location>
</feature>
<evidence type="ECO:0000313" key="15">
    <source>
        <dbReference type="EMBL" id="QNQ91516.1"/>
    </source>
</evidence>
<dbReference type="GO" id="GO:0005509">
    <property type="term" value="F:calcium ion binding"/>
    <property type="evidence" value="ECO:0007669"/>
    <property type="project" value="UniProtKB-ARBA"/>
</dbReference>
<sequence>MPLRVWLVVLMVAICGLGILVSSAVVSSVMREDIYQRVDEDLYNSAHGWAKESDIFNQQRGPQPPSNYTVIKIMSDGSSVVFNDVGALPDVNQLRVDGIPATVGSTGNPESAGLSEEWRAIALKDHGVLTIVAHNLQRENLVLDRMRLFQGLVGLLVLLIIAVVGWWAVRWALRPLRVVERTARDISVGNLSRRVPEWPVNTEVGQLAQALNIMLNRLQHSLETTRQKEEQMRRFVGDASHELRTPLTSLRGYTELYRSGAAPDPDWAIEKIDTESKRMAFLVEDLLSLTRAEGNQLETKPTDLLEIATSVATQMRDIYPNRTIEVRNDCPGIPAAMGQADKLRQVVLNLVNNALIHGGDSATVTIRLRPAADLPGVVEILVQDNGHGMTAEDAAHIFERFYRADNSRSRNSGGSGLGLAIVHSLVERHHGTISVETAPGHGATFTIRLPAATEEQLFDA</sequence>
<evidence type="ECO:0000256" key="5">
    <source>
        <dbReference type="ARBA" id="ARBA00022553"/>
    </source>
</evidence>
<keyword evidence="5" id="KW-0597">Phosphoprotein</keyword>
<evidence type="ECO:0000256" key="10">
    <source>
        <dbReference type="ARBA" id="ARBA00023012"/>
    </source>
</evidence>
<evidence type="ECO:0000256" key="1">
    <source>
        <dbReference type="ARBA" id="ARBA00000085"/>
    </source>
</evidence>
<comment type="cofactor">
    <cofactor evidence="2">
        <name>a divalent metal cation</name>
        <dbReference type="ChEBI" id="CHEBI:60240"/>
    </cofactor>
</comment>
<dbReference type="InterPro" id="IPR003661">
    <property type="entry name" value="HisK_dim/P_dom"/>
</dbReference>
<dbReference type="PANTHER" id="PTHR45436:SF5">
    <property type="entry name" value="SENSOR HISTIDINE KINASE TRCS"/>
    <property type="match status" value="1"/>
</dbReference>
<comment type="subcellular location">
    <subcellularLocation>
        <location evidence="3">Cell membrane</location>
    </subcellularLocation>
</comment>
<dbReference type="SMART" id="SM00388">
    <property type="entry name" value="HisKA"/>
    <property type="match status" value="1"/>
</dbReference>
<dbReference type="CDD" id="cd06225">
    <property type="entry name" value="HAMP"/>
    <property type="match status" value="1"/>
</dbReference>
<feature type="transmembrane region" description="Helical" evidence="12">
    <location>
        <begin position="148"/>
        <end position="169"/>
    </location>
</feature>
<dbReference type="EMBL" id="CP046884">
    <property type="protein sequence ID" value="QNQ91516.1"/>
    <property type="molecule type" value="Genomic_DNA"/>
</dbReference>
<keyword evidence="10" id="KW-0902">Two-component regulatory system</keyword>
<dbReference type="Gene3D" id="1.10.287.130">
    <property type="match status" value="1"/>
</dbReference>
<dbReference type="Gene3D" id="6.10.340.10">
    <property type="match status" value="1"/>
</dbReference>
<proteinExistence type="predicted"/>
<feature type="domain" description="HAMP" evidence="14">
    <location>
        <begin position="170"/>
        <end position="223"/>
    </location>
</feature>
<dbReference type="SMART" id="SM00387">
    <property type="entry name" value="HATPase_c"/>
    <property type="match status" value="1"/>
</dbReference>
<dbReference type="Pfam" id="PF00672">
    <property type="entry name" value="HAMP"/>
    <property type="match status" value="1"/>
</dbReference>
<evidence type="ECO:0000313" key="16">
    <source>
        <dbReference type="Proteomes" id="UP000516320"/>
    </source>
</evidence>
<dbReference type="Proteomes" id="UP000516320">
    <property type="component" value="Chromosome"/>
</dbReference>
<dbReference type="CDD" id="cd00082">
    <property type="entry name" value="HisKA"/>
    <property type="match status" value="1"/>
</dbReference>
<dbReference type="PROSITE" id="PS50885">
    <property type="entry name" value="HAMP"/>
    <property type="match status" value="1"/>
</dbReference>
<dbReference type="AlphaFoldDB" id="A0A7H0SSJ1"/>
<dbReference type="SUPFAM" id="SSF158472">
    <property type="entry name" value="HAMP domain-like"/>
    <property type="match status" value="1"/>
</dbReference>
<dbReference type="InterPro" id="IPR036097">
    <property type="entry name" value="HisK_dim/P_sf"/>
</dbReference>
<keyword evidence="6" id="KW-0808">Transferase</keyword>
<dbReference type="SMART" id="SM00304">
    <property type="entry name" value="HAMP"/>
    <property type="match status" value="1"/>
</dbReference>
<name>A0A7H0SSJ1_9CORY</name>
<evidence type="ECO:0000256" key="4">
    <source>
        <dbReference type="ARBA" id="ARBA00012438"/>
    </source>
</evidence>
<feature type="transmembrane region" description="Helical" evidence="12">
    <location>
        <begin position="6"/>
        <end position="27"/>
    </location>
</feature>
<evidence type="ECO:0000259" key="14">
    <source>
        <dbReference type="PROSITE" id="PS50885"/>
    </source>
</evidence>
<evidence type="ECO:0000256" key="3">
    <source>
        <dbReference type="ARBA" id="ARBA00004236"/>
    </source>
</evidence>
<dbReference type="Pfam" id="PF00512">
    <property type="entry name" value="HisKA"/>
    <property type="match status" value="1"/>
</dbReference>
<dbReference type="GO" id="GO:0005886">
    <property type="term" value="C:plasma membrane"/>
    <property type="evidence" value="ECO:0007669"/>
    <property type="project" value="UniProtKB-SubCell"/>
</dbReference>
<dbReference type="InterPro" id="IPR036890">
    <property type="entry name" value="HATPase_C_sf"/>
</dbReference>
<dbReference type="EC" id="2.7.13.3" evidence="4"/>
<dbReference type="InterPro" id="IPR003594">
    <property type="entry name" value="HATPase_dom"/>
</dbReference>
<dbReference type="PRINTS" id="PR00344">
    <property type="entry name" value="BCTRLSENSOR"/>
</dbReference>
<dbReference type="CDD" id="cd00075">
    <property type="entry name" value="HATPase"/>
    <property type="match status" value="1"/>
</dbReference>
<gene>
    <name evidence="15" type="ORF">GP475_10285</name>
</gene>
<evidence type="ECO:0000256" key="12">
    <source>
        <dbReference type="SAM" id="Phobius"/>
    </source>
</evidence>
<evidence type="ECO:0000256" key="7">
    <source>
        <dbReference type="ARBA" id="ARBA00022692"/>
    </source>
</evidence>
<evidence type="ECO:0000256" key="9">
    <source>
        <dbReference type="ARBA" id="ARBA00022989"/>
    </source>
</evidence>
<accession>A0A7H0SSJ1</accession>
<dbReference type="InterPro" id="IPR050428">
    <property type="entry name" value="TCS_sensor_his_kinase"/>
</dbReference>
<evidence type="ECO:0000259" key="13">
    <source>
        <dbReference type="PROSITE" id="PS50109"/>
    </source>
</evidence>
<evidence type="ECO:0000256" key="2">
    <source>
        <dbReference type="ARBA" id="ARBA00001968"/>
    </source>
</evidence>
<dbReference type="SUPFAM" id="SSF55874">
    <property type="entry name" value="ATPase domain of HSP90 chaperone/DNA topoisomerase II/histidine kinase"/>
    <property type="match status" value="1"/>
</dbReference>
<keyword evidence="8" id="KW-0418">Kinase</keyword>
<keyword evidence="11 12" id="KW-0472">Membrane</keyword>
<evidence type="ECO:0000256" key="8">
    <source>
        <dbReference type="ARBA" id="ARBA00022777"/>
    </source>
</evidence>